<dbReference type="InterPro" id="IPR004523">
    <property type="entry name" value="Asp-tRNA_synthase_2"/>
</dbReference>
<evidence type="ECO:0000256" key="1">
    <source>
        <dbReference type="ARBA" id="ARBA00004496"/>
    </source>
</evidence>
<evidence type="ECO:0000256" key="8">
    <source>
        <dbReference type="ARBA" id="ARBA00022917"/>
    </source>
</evidence>
<dbReference type="PRINTS" id="PR01042">
    <property type="entry name" value="TRNASYNTHASP"/>
</dbReference>
<comment type="catalytic activity">
    <reaction evidence="10">
        <text>tRNA(Asp) + L-aspartate + ATP = L-aspartyl-tRNA(Asp) + AMP + diphosphate</text>
        <dbReference type="Rhea" id="RHEA:19649"/>
        <dbReference type="Rhea" id="RHEA-COMP:9660"/>
        <dbReference type="Rhea" id="RHEA-COMP:9678"/>
        <dbReference type="ChEBI" id="CHEBI:29991"/>
        <dbReference type="ChEBI" id="CHEBI:30616"/>
        <dbReference type="ChEBI" id="CHEBI:33019"/>
        <dbReference type="ChEBI" id="CHEBI:78442"/>
        <dbReference type="ChEBI" id="CHEBI:78516"/>
        <dbReference type="ChEBI" id="CHEBI:456215"/>
        <dbReference type="EC" id="6.1.1.12"/>
    </reaction>
</comment>
<proteinExistence type="inferred from homology"/>
<keyword evidence="4" id="KW-0963">Cytoplasm</keyword>
<dbReference type="Gene3D" id="3.30.930.10">
    <property type="entry name" value="Bira Bifunctional Protein, Domain 2"/>
    <property type="match status" value="1"/>
</dbReference>
<name>A0ABQ7J696_9APIC</name>
<comment type="similarity">
    <text evidence="2">Belongs to the class-II aminoacyl-tRNA synthetase family. Type 2 subfamily.</text>
</comment>
<dbReference type="EMBL" id="JADAQX010000753">
    <property type="protein sequence ID" value="KAF8819449.1"/>
    <property type="molecule type" value="Genomic_DNA"/>
</dbReference>
<dbReference type="InterPro" id="IPR012340">
    <property type="entry name" value="NA-bd_OB-fold"/>
</dbReference>
<evidence type="ECO:0000256" key="9">
    <source>
        <dbReference type="ARBA" id="ARBA00023146"/>
    </source>
</evidence>
<feature type="domain" description="Aminoacyl-transfer RNA synthetases class-II family profile" evidence="11">
    <location>
        <begin position="311"/>
        <end position="660"/>
    </location>
</feature>
<reference evidence="12 13" key="1">
    <citation type="journal article" date="2020" name="bioRxiv">
        <title>Metabolic contributions of an alphaproteobacterial endosymbiont in the apicomplexan Cardiosporidium cionae.</title>
        <authorList>
            <person name="Hunter E.S."/>
            <person name="Paight C.J."/>
            <person name="Lane C.E."/>
        </authorList>
    </citation>
    <scope>NUCLEOTIDE SEQUENCE [LARGE SCALE GENOMIC DNA]</scope>
    <source>
        <strain evidence="12">ESH_2018</strain>
    </source>
</reference>
<protein>
    <recommendedName>
        <fullName evidence="3">aspartate--tRNA ligase</fullName>
        <ecNumber evidence="3">6.1.1.12</ecNumber>
    </recommendedName>
</protein>
<evidence type="ECO:0000256" key="4">
    <source>
        <dbReference type="ARBA" id="ARBA00022490"/>
    </source>
</evidence>
<keyword evidence="13" id="KW-1185">Reference proteome</keyword>
<keyword evidence="9" id="KW-0030">Aminoacyl-tRNA synthetase</keyword>
<evidence type="ECO:0000256" key="6">
    <source>
        <dbReference type="ARBA" id="ARBA00022741"/>
    </source>
</evidence>
<keyword evidence="6" id="KW-0547">Nucleotide-binding</keyword>
<dbReference type="InterPro" id="IPR045864">
    <property type="entry name" value="aa-tRNA-synth_II/BPL/LPL"/>
</dbReference>
<dbReference type="Proteomes" id="UP000823046">
    <property type="component" value="Unassembled WGS sequence"/>
</dbReference>
<organism evidence="12 13">
    <name type="scientific">Cardiosporidium cionae</name>
    <dbReference type="NCBI Taxonomy" id="476202"/>
    <lineage>
        <taxon>Eukaryota</taxon>
        <taxon>Sar</taxon>
        <taxon>Alveolata</taxon>
        <taxon>Apicomplexa</taxon>
        <taxon>Aconoidasida</taxon>
        <taxon>Nephromycida</taxon>
        <taxon>Cardiosporidium</taxon>
    </lineage>
</organism>
<keyword evidence="8" id="KW-0648">Protein biosynthesis</keyword>
<dbReference type="InterPro" id="IPR004364">
    <property type="entry name" value="Aa-tRNA-synt_II"/>
</dbReference>
<gene>
    <name evidence="12" type="ORF">IE077_000061</name>
</gene>
<dbReference type="EC" id="6.1.1.12" evidence="3"/>
<comment type="subcellular location">
    <subcellularLocation>
        <location evidence="1">Cytoplasm</location>
    </subcellularLocation>
</comment>
<evidence type="ECO:0000256" key="10">
    <source>
        <dbReference type="ARBA" id="ARBA00047904"/>
    </source>
</evidence>
<dbReference type="Pfam" id="PF00152">
    <property type="entry name" value="tRNA-synt_2"/>
    <property type="match status" value="1"/>
</dbReference>
<keyword evidence="5 12" id="KW-0436">Ligase</keyword>
<evidence type="ECO:0000256" key="5">
    <source>
        <dbReference type="ARBA" id="ARBA00022598"/>
    </source>
</evidence>
<keyword evidence="7" id="KW-0067">ATP-binding</keyword>
<evidence type="ECO:0000259" key="11">
    <source>
        <dbReference type="PROSITE" id="PS50862"/>
    </source>
</evidence>
<sequence>MNVWLFQRQQREIPALWPTHASPWLPFPSLEAYRGCRDKVFSSTFLSFITSKGSPPRPHLYNIASSSLTPLASLYRDAEEDEEETRERQFYSFEKLNFKASPNSLEATDEEASEYALRKASPIIKFLRNMFLPKNLSHTPDKQAPKGIWVRGRLQALRCTRSGCFAILRFPKGQTLQTCIFPPRLSLFSENTTSISSFPPSPSFIYDTPTAILQALKKLPLESCIDVYGYRKKAEVHGCTLKDTELHILRLEVVASPQAHTLPFLPLEAARSDIDPPSTSVSNRFPRVGSTLRWANRWLDLRTPQNQAIQRIKAGLVESFRGELRQHFDFMEIFSPKLMGSPSEVSNVSTSGTGVFQTHYFGKIASLAQSPQLYKQMGIASDFGRVFEVGPVFRAEVSHTRRHLCEYTSMDLEMELYDSYEELLYVCYSLLKRMLHRVETLYSEDLRRFRDLYPPARSPFVLPDTPCILTYTQALRLLSDVSSENSNPSRFSFSSSQHPLAYTPPRKPTSSLLPPTHIALPPYNHTTQPNLRCLSPTDERRLGYLVKSLYNSDVVLLTHFPLSMRPFYTMAISSSPSSYGFDILFRGIEIASGSQREHRYALLKPRLHSQFGSPLPPLLDCYLKAFQQGCPPHGGAAFGLERLLMAFLQLDSIKKAAFIPRTPTRLVP</sequence>
<accession>A0ABQ7J696</accession>
<dbReference type="InterPro" id="IPR002312">
    <property type="entry name" value="Asp/Asn-tRNA-synth_IIb"/>
</dbReference>
<dbReference type="Gene3D" id="2.40.50.140">
    <property type="entry name" value="Nucleic acid-binding proteins"/>
    <property type="match status" value="1"/>
</dbReference>
<evidence type="ECO:0000256" key="7">
    <source>
        <dbReference type="ARBA" id="ARBA00022840"/>
    </source>
</evidence>
<dbReference type="PANTHER" id="PTHR43450">
    <property type="entry name" value="ASPARTYL-TRNA SYNTHETASE"/>
    <property type="match status" value="1"/>
</dbReference>
<evidence type="ECO:0000256" key="2">
    <source>
        <dbReference type="ARBA" id="ARBA00005312"/>
    </source>
</evidence>
<dbReference type="PROSITE" id="PS50862">
    <property type="entry name" value="AA_TRNA_LIGASE_II"/>
    <property type="match status" value="1"/>
</dbReference>
<comment type="caution">
    <text evidence="12">The sequence shown here is derived from an EMBL/GenBank/DDBJ whole genome shotgun (WGS) entry which is preliminary data.</text>
</comment>
<evidence type="ECO:0000256" key="3">
    <source>
        <dbReference type="ARBA" id="ARBA00012841"/>
    </source>
</evidence>
<evidence type="ECO:0000313" key="12">
    <source>
        <dbReference type="EMBL" id="KAF8819449.1"/>
    </source>
</evidence>
<dbReference type="PANTHER" id="PTHR43450:SF1">
    <property type="entry name" value="ASPARTATE--TRNA LIGASE, CYTOPLASMIC"/>
    <property type="match status" value="1"/>
</dbReference>
<dbReference type="GO" id="GO:0016874">
    <property type="term" value="F:ligase activity"/>
    <property type="evidence" value="ECO:0007669"/>
    <property type="project" value="UniProtKB-KW"/>
</dbReference>
<evidence type="ECO:0000313" key="13">
    <source>
        <dbReference type="Proteomes" id="UP000823046"/>
    </source>
</evidence>
<dbReference type="InterPro" id="IPR006195">
    <property type="entry name" value="aa-tRNA-synth_II"/>
</dbReference>
<dbReference type="SUPFAM" id="SSF55681">
    <property type="entry name" value="Class II aaRS and biotin synthetases"/>
    <property type="match status" value="1"/>
</dbReference>